<dbReference type="EMBL" id="ML119151">
    <property type="protein sequence ID" value="RPB09575.1"/>
    <property type="molecule type" value="Genomic_DNA"/>
</dbReference>
<protein>
    <submittedName>
        <fullName evidence="2">Uncharacterized protein</fullName>
    </submittedName>
</protein>
<keyword evidence="1" id="KW-0472">Membrane</keyword>
<dbReference type="InParanoid" id="A0A3N4KUX1"/>
<dbReference type="OrthoDB" id="10478456at2759"/>
<evidence type="ECO:0000313" key="3">
    <source>
        <dbReference type="Proteomes" id="UP000277580"/>
    </source>
</evidence>
<reference evidence="2 3" key="1">
    <citation type="journal article" date="2018" name="Nat. Ecol. Evol.">
        <title>Pezizomycetes genomes reveal the molecular basis of ectomycorrhizal truffle lifestyle.</title>
        <authorList>
            <person name="Murat C."/>
            <person name="Payen T."/>
            <person name="Noel B."/>
            <person name="Kuo A."/>
            <person name="Morin E."/>
            <person name="Chen J."/>
            <person name="Kohler A."/>
            <person name="Krizsan K."/>
            <person name="Balestrini R."/>
            <person name="Da Silva C."/>
            <person name="Montanini B."/>
            <person name="Hainaut M."/>
            <person name="Levati E."/>
            <person name="Barry K.W."/>
            <person name="Belfiori B."/>
            <person name="Cichocki N."/>
            <person name="Clum A."/>
            <person name="Dockter R.B."/>
            <person name="Fauchery L."/>
            <person name="Guy J."/>
            <person name="Iotti M."/>
            <person name="Le Tacon F."/>
            <person name="Lindquist E.A."/>
            <person name="Lipzen A."/>
            <person name="Malagnac F."/>
            <person name="Mello A."/>
            <person name="Molinier V."/>
            <person name="Miyauchi S."/>
            <person name="Poulain J."/>
            <person name="Riccioni C."/>
            <person name="Rubini A."/>
            <person name="Sitrit Y."/>
            <person name="Splivallo R."/>
            <person name="Traeger S."/>
            <person name="Wang M."/>
            <person name="Zifcakova L."/>
            <person name="Wipf D."/>
            <person name="Zambonelli A."/>
            <person name="Paolocci F."/>
            <person name="Nowrousian M."/>
            <person name="Ottonello S."/>
            <person name="Baldrian P."/>
            <person name="Spatafora J.W."/>
            <person name="Henrissat B."/>
            <person name="Nagy L.G."/>
            <person name="Aury J.M."/>
            <person name="Wincker P."/>
            <person name="Grigoriev I.V."/>
            <person name="Bonfante P."/>
            <person name="Martin F.M."/>
        </authorList>
    </citation>
    <scope>NUCLEOTIDE SEQUENCE [LARGE SCALE GENOMIC DNA]</scope>
    <source>
        <strain evidence="2 3">CCBAS932</strain>
    </source>
</reference>
<dbReference type="AlphaFoldDB" id="A0A3N4KUX1"/>
<name>A0A3N4KUX1_9PEZI</name>
<dbReference type="Proteomes" id="UP000277580">
    <property type="component" value="Unassembled WGS sequence"/>
</dbReference>
<sequence length="109" mass="12251">MSLDIRVNFSKMAGQTGASEAPQGSIGRWDDSPRRTAAMVFALEFSHRCVLPCVLVMWIMYLALFAFVFAQLVVPWTAARQISKIGQSTSVILFTSDGNRLCLSYYIHW</sequence>
<keyword evidence="3" id="KW-1185">Reference proteome</keyword>
<evidence type="ECO:0000313" key="2">
    <source>
        <dbReference type="EMBL" id="RPB09575.1"/>
    </source>
</evidence>
<proteinExistence type="predicted"/>
<feature type="transmembrane region" description="Helical" evidence="1">
    <location>
        <begin position="55"/>
        <end position="74"/>
    </location>
</feature>
<keyword evidence="1" id="KW-0812">Transmembrane</keyword>
<accession>A0A3N4KUX1</accession>
<evidence type="ECO:0000256" key="1">
    <source>
        <dbReference type="SAM" id="Phobius"/>
    </source>
</evidence>
<keyword evidence="1" id="KW-1133">Transmembrane helix</keyword>
<organism evidence="2 3">
    <name type="scientific">Morchella conica CCBAS932</name>
    <dbReference type="NCBI Taxonomy" id="1392247"/>
    <lineage>
        <taxon>Eukaryota</taxon>
        <taxon>Fungi</taxon>
        <taxon>Dikarya</taxon>
        <taxon>Ascomycota</taxon>
        <taxon>Pezizomycotina</taxon>
        <taxon>Pezizomycetes</taxon>
        <taxon>Pezizales</taxon>
        <taxon>Morchellaceae</taxon>
        <taxon>Morchella</taxon>
    </lineage>
</organism>
<gene>
    <name evidence="2" type="ORF">P167DRAFT_301578</name>
</gene>